<evidence type="ECO:0000256" key="1">
    <source>
        <dbReference type="SAM" id="SignalP"/>
    </source>
</evidence>
<feature type="chain" id="PRO_5003993312" description="DUF4468 domain-containing protein" evidence="1">
    <location>
        <begin position="18"/>
        <end position="161"/>
    </location>
</feature>
<gene>
    <name evidence="3" type="ORF">C900_05399</name>
</gene>
<dbReference type="AlphaFoldDB" id="L8JLU2"/>
<dbReference type="RefSeq" id="WP_009582490.1">
    <property type="nucleotide sequence ID" value="NZ_AMZN01000082.1"/>
</dbReference>
<keyword evidence="1" id="KW-0732">Signal</keyword>
<dbReference type="EMBL" id="AMZN01000082">
    <property type="protein sequence ID" value="ELR69203.1"/>
    <property type="molecule type" value="Genomic_DNA"/>
</dbReference>
<evidence type="ECO:0000259" key="2">
    <source>
        <dbReference type="Pfam" id="PF14730"/>
    </source>
</evidence>
<feature type="signal peptide" evidence="1">
    <location>
        <begin position="1"/>
        <end position="17"/>
    </location>
</feature>
<organism evidence="3 4">
    <name type="scientific">Fulvivirga imtechensis AK7</name>
    <dbReference type="NCBI Taxonomy" id="1237149"/>
    <lineage>
        <taxon>Bacteria</taxon>
        <taxon>Pseudomonadati</taxon>
        <taxon>Bacteroidota</taxon>
        <taxon>Cytophagia</taxon>
        <taxon>Cytophagales</taxon>
        <taxon>Fulvivirgaceae</taxon>
        <taxon>Fulvivirga</taxon>
    </lineage>
</organism>
<keyword evidence="4" id="KW-1185">Reference proteome</keyword>
<dbReference type="InterPro" id="IPR027823">
    <property type="entry name" value="DUF4468"/>
</dbReference>
<evidence type="ECO:0000313" key="3">
    <source>
        <dbReference type="EMBL" id="ELR69203.1"/>
    </source>
</evidence>
<comment type="caution">
    <text evidence="3">The sequence shown here is derived from an EMBL/GenBank/DDBJ whole genome shotgun (WGS) entry which is preliminary data.</text>
</comment>
<accession>L8JLU2</accession>
<evidence type="ECO:0000313" key="4">
    <source>
        <dbReference type="Proteomes" id="UP000011135"/>
    </source>
</evidence>
<protein>
    <recommendedName>
        <fullName evidence="2">DUF4468 domain-containing protein</fullName>
    </recommendedName>
</protein>
<dbReference type="Gene3D" id="3.30.530.80">
    <property type="match status" value="1"/>
</dbReference>
<dbReference type="Proteomes" id="UP000011135">
    <property type="component" value="Unassembled WGS sequence"/>
</dbReference>
<dbReference type="eggNOG" id="ENOG5031R1I">
    <property type="taxonomic scope" value="Bacteria"/>
</dbReference>
<feature type="domain" description="DUF4468" evidence="2">
    <location>
        <begin position="30"/>
        <end position="110"/>
    </location>
</feature>
<sequence>MKATFTLLFIFPFILSAQPSLNTESGLYTYQEVVEAPGSAHELYSKAREWFVNSYRDANAVLQLEDPDQSKLIGKGVINVVHTMEGRDVFHTVTIEAKEGRYRYTIDHFVIDWITDGRHTTFEEYEGKPGSKKMFTRVDEKVQNLITTLKAQMSTTTSSDW</sequence>
<proteinExistence type="predicted"/>
<name>L8JLU2_9BACT</name>
<dbReference type="OrthoDB" id="894059at2"/>
<reference evidence="3 4" key="1">
    <citation type="submission" date="2012-12" db="EMBL/GenBank/DDBJ databases">
        <title>Genome assembly of Fulvivirga imtechensis AK7.</title>
        <authorList>
            <person name="Nupur N."/>
            <person name="Khatri I."/>
            <person name="Kumar R."/>
            <person name="Subramanian S."/>
            <person name="Pinnaka A."/>
        </authorList>
    </citation>
    <scope>NUCLEOTIDE SEQUENCE [LARGE SCALE GENOMIC DNA]</scope>
    <source>
        <strain evidence="3 4">AK7</strain>
    </source>
</reference>
<dbReference type="Pfam" id="PF14730">
    <property type="entry name" value="DUF4468"/>
    <property type="match status" value="1"/>
</dbReference>